<dbReference type="Proteomes" id="UP001206925">
    <property type="component" value="Unassembled WGS sequence"/>
</dbReference>
<evidence type="ECO:0000313" key="2">
    <source>
        <dbReference type="EMBL" id="KAI7740820.1"/>
    </source>
</evidence>
<comment type="caution">
    <text evidence="2">The sequence shown here is derived from an EMBL/GenBank/DDBJ whole genome shotgun (WGS) entry which is preliminary data.</text>
</comment>
<sequence>MFHHQLMLRFRPDTEPPGCVSVLQLEGPGQNDYDGNQDSERKNPQK</sequence>
<name>A0AAD5CGD2_AMBAR</name>
<proteinExistence type="predicted"/>
<reference evidence="2" key="1">
    <citation type="submission" date="2022-06" db="EMBL/GenBank/DDBJ databases">
        <title>Uncovering the hologenomic basis of an extraordinary plant invasion.</title>
        <authorList>
            <person name="Bieker V.C."/>
            <person name="Martin M.D."/>
            <person name="Gilbert T."/>
            <person name="Hodgins K."/>
            <person name="Battlay P."/>
            <person name="Petersen B."/>
            <person name="Wilson J."/>
        </authorList>
    </citation>
    <scope>NUCLEOTIDE SEQUENCE</scope>
    <source>
        <strain evidence="2">AA19_3_7</strain>
        <tissue evidence="2">Leaf</tissue>
    </source>
</reference>
<keyword evidence="3" id="KW-1185">Reference proteome</keyword>
<feature type="region of interest" description="Disordered" evidence="1">
    <location>
        <begin position="1"/>
        <end position="46"/>
    </location>
</feature>
<gene>
    <name evidence="2" type="ORF">M8C21_031056</name>
</gene>
<protein>
    <submittedName>
        <fullName evidence="2">Uncharacterized protein</fullName>
    </submittedName>
</protein>
<organism evidence="2 3">
    <name type="scientific">Ambrosia artemisiifolia</name>
    <name type="common">Common ragweed</name>
    <dbReference type="NCBI Taxonomy" id="4212"/>
    <lineage>
        <taxon>Eukaryota</taxon>
        <taxon>Viridiplantae</taxon>
        <taxon>Streptophyta</taxon>
        <taxon>Embryophyta</taxon>
        <taxon>Tracheophyta</taxon>
        <taxon>Spermatophyta</taxon>
        <taxon>Magnoliopsida</taxon>
        <taxon>eudicotyledons</taxon>
        <taxon>Gunneridae</taxon>
        <taxon>Pentapetalae</taxon>
        <taxon>asterids</taxon>
        <taxon>campanulids</taxon>
        <taxon>Asterales</taxon>
        <taxon>Asteraceae</taxon>
        <taxon>Asteroideae</taxon>
        <taxon>Heliantheae alliance</taxon>
        <taxon>Heliantheae</taxon>
        <taxon>Ambrosia</taxon>
    </lineage>
</organism>
<dbReference type="AlphaFoldDB" id="A0AAD5CGD2"/>
<evidence type="ECO:0000313" key="3">
    <source>
        <dbReference type="Proteomes" id="UP001206925"/>
    </source>
</evidence>
<evidence type="ECO:0000256" key="1">
    <source>
        <dbReference type="SAM" id="MobiDB-lite"/>
    </source>
</evidence>
<dbReference type="EMBL" id="JAMZMK010008342">
    <property type="protein sequence ID" value="KAI7740820.1"/>
    <property type="molecule type" value="Genomic_DNA"/>
</dbReference>
<accession>A0AAD5CGD2</accession>